<feature type="compositionally biased region" description="Basic and acidic residues" evidence="1">
    <location>
        <begin position="349"/>
        <end position="366"/>
    </location>
</feature>
<dbReference type="InterPro" id="IPR036397">
    <property type="entry name" value="RNaseH_sf"/>
</dbReference>
<dbReference type="SUPFAM" id="SSF53098">
    <property type="entry name" value="Ribonuclease H-like"/>
    <property type="match status" value="1"/>
</dbReference>
<dbReference type="PANTHER" id="PTHR33116:SF70">
    <property type="entry name" value="NON-LTR RETROELEMENT REVERSE TRANSCRIPTASE-LIKE PROTEIN"/>
    <property type="match status" value="1"/>
</dbReference>
<dbReference type="SUPFAM" id="SSF56672">
    <property type="entry name" value="DNA/RNA polymerases"/>
    <property type="match status" value="1"/>
</dbReference>
<organism evidence="3 4">
    <name type="scientific">Hibiscus syriacus</name>
    <name type="common">Rose of Sharon</name>
    <dbReference type="NCBI Taxonomy" id="106335"/>
    <lineage>
        <taxon>Eukaryota</taxon>
        <taxon>Viridiplantae</taxon>
        <taxon>Streptophyta</taxon>
        <taxon>Embryophyta</taxon>
        <taxon>Tracheophyta</taxon>
        <taxon>Spermatophyta</taxon>
        <taxon>Magnoliopsida</taxon>
        <taxon>eudicotyledons</taxon>
        <taxon>Gunneridae</taxon>
        <taxon>Pentapetalae</taxon>
        <taxon>rosids</taxon>
        <taxon>malvids</taxon>
        <taxon>Malvales</taxon>
        <taxon>Malvaceae</taxon>
        <taxon>Malvoideae</taxon>
        <taxon>Hibiscus</taxon>
    </lineage>
</organism>
<evidence type="ECO:0000259" key="2">
    <source>
        <dbReference type="PROSITE" id="PS50878"/>
    </source>
</evidence>
<dbReference type="GO" id="GO:0003676">
    <property type="term" value="F:nucleic acid binding"/>
    <property type="evidence" value="ECO:0007669"/>
    <property type="project" value="InterPro"/>
</dbReference>
<dbReference type="Gene3D" id="3.30.420.10">
    <property type="entry name" value="Ribonuclease H-like superfamily/Ribonuclease H"/>
    <property type="match status" value="1"/>
</dbReference>
<evidence type="ECO:0000256" key="1">
    <source>
        <dbReference type="SAM" id="MobiDB-lite"/>
    </source>
</evidence>
<accession>A0A6A2WI56</accession>
<feature type="domain" description="Reverse transcriptase" evidence="2">
    <location>
        <begin position="882"/>
        <end position="1136"/>
    </location>
</feature>
<dbReference type="InterPro" id="IPR025558">
    <property type="entry name" value="DUF4283"/>
</dbReference>
<dbReference type="GO" id="GO:0004523">
    <property type="term" value="F:RNA-DNA hybrid ribonuclease activity"/>
    <property type="evidence" value="ECO:0007669"/>
    <property type="project" value="InterPro"/>
</dbReference>
<dbReference type="InterPro" id="IPR044730">
    <property type="entry name" value="RNase_H-like_dom_plant"/>
</dbReference>
<dbReference type="InterPro" id="IPR012337">
    <property type="entry name" value="RNaseH-like_sf"/>
</dbReference>
<evidence type="ECO:0000313" key="4">
    <source>
        <dbReference type="Proteomes" id="UP000436088"/>
    </source>
</evidence>
<dbReference type="CDD" id="cd06222">
    <property type="entry name" value="RNase_H_like"/>
    <property type="match status" value="1"/>
</dbReference>
<dbReference type="InterPro" id="IPR000477">
    <property type="entry name" value="RT_dom"/>
</dbReference>
<dbReference type="PROSITE" id="PS50878">
    <property type="entry name" value="RT_POL"/>
    <property type="match status" value="1"/>
</dbReference>
<protein>
    <recommendedName>
        <fullName evidence="2">Reverse transcriptase domain-containing protein</fullName>
    </recommendedName>
</protein>
<gene>
    <name evidence="3" type="ORF">F3Y22_tig00116965pilonHSYRG00405</name>
</gene>
<dbReference type="Pfam" id="PF00078">
    <property type="entry name" value="RVT_1"/>
    <property type="match status" value="1"/>
</dbReference>
<feature type="compositionally biased region" description="Polar residues" evidence="1">
    <location>
        <begin position="322"/>
        <end position="333"/>
    </location>
</feature>
<dbReference type="InterPro" id="IPR043502">
    <property type="entry name" value="DNA/RNA_pol_sf"/>
</dbReference>
<reference evidence="3" key="1">
    <citation type="submission" date="2019-09" db="EMBL/GenBank/DDBJ databases">
        <title>Draft genome information of white flower Hibiscus syriacus.</title>
        <authorList>
            <person name="Kim Y.-M."/>
        </authorList>
    </citation>
    <scope>NUCLEOTIDE SEQUENCE [LARGE SCALE GENOMIC DNA]</scope>
    <source>
        <strain evidence="3">YM2019G1</strain>
    </source>
</reference>
<evidence type="ECO:0000313" key="3">
    <source>
        <dbReference type="EMBL" id="KAE8658942.1"/>
    </source>
</evidence>
<proteinExistence type="predicted"/>
<feature type="compositionally biased region" description="Basic and acidic residues" evidence="1">
    <location>
        <begin position="375"/>
        <end position="396"/>
    </location>
</feature>
<dbReference type="SUPFAM" id="SSF56219">
    <property type="entry name" value="DNase I-like"/>
    <property type="match status" value="1"/>
</dbReference>
<dbReference type="Pfam" id="PF14111">
    <property type="entry name" value="DUF4283"/>
    <property type="match status" value="1"/>
</dbReference>
<dbReference type="Proteomes" id="UP000436088">
    <property type="component" value="Unassembled WGS sequence"/>
</dbReference>
<dbReference type="InterPro" id="IPR002156">
    <property type="entry name" value="RNaseH_domain"/>
</dbReference>
<dbReference type="CDD" id="cd01650">
    <property type="entry name" value="RT_nLTR_like"/>
    <property type="match status" value="1"/>
</dbReference>
<keyword evidence="4" id="KW-1185">Reference proteome</keyword>
<feature type="region of interest" description="Disordered" evidence="1">
    <location>
        <begin position="297"/>
        <end position="447"/>
    </location>
</feature>
<dbReference type="InterPro" id="IPR036691">
    <property type="entry name" value="Endo/exonu/phosph_ase_sf"/>
</dbReference>
<dbReference type="PANTHER" id="PTHR33116">
    <property type="entry name" value="REVERSE TRANSCRIPTASE ZINC-BINDING DOMAIN-CONTAINING PROTEIN-RELATED-RELATED"/>
    <property type="match status" value="1"/>
</dbReference>
<comment type="caution">
    <text evidence="3">The sequence shown here is derived from an EMBL/GenBank/DDBJ whole genome shotgun (WGS) entry which is preliminary data.</text>
</comment>
<dbReference type="Gene3D" id="3.60.10.10">
    <property type="entry name" value="Endonuclease/exonuclease/phosphatase"/>
    <property type="match status" value="1"/>
</dbReference>
<dbReference type="Pfam" id="PF13456">
    <property type="entry name" value="RVT_3"/>
    <property type="match status" value="1"/>
</dbReference>
<feature type="compositionally biased region" description="Polar residues" evidence="1">
    <location>
        <begin position="425"/>
        <end position="439"/>
    </location>
</feature>
<dbReference type="EMBL" id="VEPZ02001739">
    <property type="protein sequence ID" value="KAE8658942.1"/>
    <property type="molecule type" value="Genomic_DNA"/>
</dbReference>
<sequence>MRRLHRLYILSHDPIKLGTILAAFTMKSNCFLTTALLKHFDIKNQEASPPVTNVTKVVEGEDKTERNYKRIRPTEGDGVLEEGVPKRSWKDAVISPTFLPGNFQLSTEVEDEGSDDEAAPEGDDIPTIRIPQELKEKLRKPWRKALIIKILGKTVAYKILISRITNLWKLEGEFDCIDLGYGFYAIKFQNMLDRAKVLMEGPWKIMDHYITVQRWRPNFVAAKASIPSTAVWIHIPGLPIEYFEESILCNLGKLVGKPLKIDYHTAWSTRGRFARICVEIDLDSPLLSKVRIENRKEAPMNREANMEPQVSEHQVQRRTRGIRSNQRNQSSRIFEPRQNNRFDGLNIMDEDKICKGKEEHSRKQEVNETSNKFEMSSKDMKSNRSEEGNSRAKDNIPADSSYDGSSRKTKGNFQSPKLFVKRDNQGSNNREVENVTSRSENLEDQEMEIESIRPEEVVITNEKMVVEANIIYNPPNEVYFLELSWSRYQTDQVIHCEIQENDKIWLLSTVYIQPHSTKKDEAWDNIYDYSTSVDLPWMIMGDFNDFASLDERVGSSFDCMDRIIKFHELWNRCNLMDAGYVGSKFTWTRHSQGRVTLQERLDRLLHNIELVNCFPNLRVVTLTRMYSDHNPILVNTDLELPVDKEKRPFRLEAAWMMHDDFNRIFSSAWDKKKNSLVDAVEETKRTLIEWKESTFGNIFKRKKILMKQLQGIQRSTNYFHSNYLQELEKTLKGDYQQVLEQEEIFWLQKSRLDWIVKGERNTKFFHLTTMIRRKFNKIVGLYIENVWVTGKQDLCQHVYNYYKELFAGKEYIQLSRDYDSFIPRLMEEEKIELTKQVTMEEVKETLFSMKGLKAPGSDGIQPIFYKQNWETVRNTLLDFVNKTLESRKMEGKILRTFLVLIPKITVADNITQFRPISLLNTSYKIFSKIIARRLCPMLQRLIGPYQNSFLKVIAKIDLQNAFDNVSWEFLKKTLQDFNFPESLVETIMFCITSCTIEPLWNGEITESLNPKQGLRQGDPLSPYLFILVMERLSHIIMEKEERGTWKPFKSSRGGIKLSHLFFADNLLLFTEADSNQMQNMRSCLNEFSRAAGVEVNLLKSKLFISPNINSNIAHYLSNLCGIPLTDNLGTYLGVPIIHKRVNSGTYGPLIEKIIKRLAGWKERVLSMAGRRTLIQSVSSAVPLHTMQTSVLPISVCKKLDSLNCNFLWGGDTVYAHNHLVSWDKVCRSKKMGGLGIRKARLMNIALMTKNSWKLLTRQENLWCKVFTGKYLKNKEFLEVDSSGNNSSTWRGLLRTRNLIKQGRKWQIKSGIQAKFWQDWWLGKEPQKNSYPLMDNPSRNEEVARYIDEDRTWNIREIQYQISEETRREIQRVSIPVLIDPHERDEITWGFSKDGQFTGAQQGLLLAKSLGLRNLILEMDAKWIVDLFNGDKMVDASENDLVNDCLDILKKGWVVEVRHIWREGNKFVDKLANLALLQGDDSAILKLPPPEIQALLGADKNEEHQLRH</sequence>
<name>A0A6A2WI56_HIBSY</name>